<evidence type="ECO:0000313" key="8">
    <source>
        <dbReference type="EMBL" id="TQE05315.1"/>
    </source>
</evidence>
<feature type="transmembrane region" description="Helical" evidence="3">
    <location>
        <begin position="1157"/>
        <end position="1177"/>
    </location>
</feature>
<feature type="compositionally biased region" description="Low complexity" evidence="2">
    <location>
        <begin position="650"/>
        <end position="662"/>
    </location>
</feature>
<feature type="compositionally biased region" description="Polar residues" evidence="2">
    <location>
        <begin position="745"/>
        <end position="761"/>
    </location>
</feature>
<feature type="transmembrane region" description="Helical" evidence="3">
    <location>
        <begin position="1263"/>
        <end position="1281"/>
    </location>
</feature>
<keyword evidence="1" id="KW-0064">Aspartyl protease</keyword>
<feature type="transmembrane region" description="Helical" evidence="3">
    <location>
        <begin position="1337"/>
        <end position="1356"/>
    </location>
</feature>
<feature type="compositionally biased region" description="Pro residues" evidence="2">
    <location>
        <begin position="718"/>
        <end position="741"/>
    </location>
</feature>
<evidence type="ECO:0000259" key="5">
    <source>
        <dbReference type="Pfam" id="PF13976"/>
    </source>
</evidence>
<dbReference type="PANTHER" id="PTHR47481">
    <property type="match status" value="1"/>
</dbReference>
<dbReference type="SUPFAM" id="SSF56672">
    <property type="entry name" value="DNA/RNA polymerases"/>
    <property type="match status" value="1"/>
</dbReference>
<dbReference type="InterPro" id="IPR036397">
    <property type="entry name" value="RNaseH_sf"/>
</dbReference>
<feature type="domain" description="Retrovirus-related Pol polyprotein from transposon TNT 1-94-like beta-barrel" evidence="6">
    <location>
        <begin position="279"/>
        <end position="357"/>
    </location>
</feature>
<dbReference type="Pfam" id="PF22936">
    <property type="entry name" value="Pol_BBD"/>
    <property type="match status" value="1"/>
</dbReference>
<protein>
    <recommendedName>
        <fullName evidence="10">Integrase catalytic domain-containing protein</fullName>
    </recommendedName>
</protein>
<feature type="region of interest" description="Disordered" evidence="2">
    <location>
        <begin position="650"/>
        <end position="765"/>
    </location>
</feature>
<feature type="region of interest" description="Disordered" evidence="2">
    <location>
        <begin position="259"/>
        <end position="281"/>
    </location>
</feature>
<accession>A0A540N2Q1</accession>
<evidence type="ECO:0000256" key="2">
    <source>
        <dbReference type="SAM" id="MobiDB-lite"/>
    </source>
</evidence>
<dbReference type="Pfam" id="PF14223">
    <property type="entry name" value="Retrotran_gag_2"/>
    <property type="match status" value="1"/>
</dbReference>
<feature type="compositionally biased region" description="Gly residues" evidence="2">
    <location>
        <begin position="147"/>
        <end position="169"/>
    </location>
</feature>
<feature type="domain" description="Reverse transcriptase Ty1/copia-type" evidence="4">
    <location>
        <begin position="813"/>
        <end position="1056"/>
    </location>
</feature>
<dbReference type="Pfam" id="PF13976">
    <property type="entry name" value="gag_pre-integrs"/>
    <property type="match status" value="1"/>
</dbReference>
<evidence type="ECO:0000259" key="4">
    <source>
        <dbReference type="Pfam" id="PF07727"/>
    </source>
</evidence>
<dbReference type="Gene3D" id="3.30.420.10">
    <property type="entry name" value="Ribonuclease H-like superfamily/Ribonuclease H"/>
    <property type="match status" value="1"/>
</dbReference>
<evidence type="ECO:0000256" key="1">
    <source>
        <dbReference type="ARBA" id="ARBA00022750"/>
    </source>
</evidence>
<keyword evidence="3" id="KW-0812">Transmembrane</keyword>
<dbReference type="SUPFAM" id="SSF53098">
    <property type="entry name" value="Ribonuclease H-like"/>
    <property type="match status" value="1"/>
</dbReference>
<dbReference type="InterPro" id="IPR025724">
    <property type="entry name" value="GAG-pre-integrase_dom"/>
</dbReference>
<evidence type="ECO:0000313" key="9">
    <source>
        <dbReference type="Proteomes" id="UP000315295"/>
    </source>
</evidence>
<dbReference type="Pfam" id="PF25597">
    <property type="entry name" value="SH3_retrovirus"/>
    <property type="match status" value="1"/>
</dbReference>
<dbReference type="InterPro" id="IPR054722">
    <property type="entry name" value="PolX-like_BBD"/>
</dbReference>
<dbReference type="InterPro" id="IPR013103">
    <property type="entry name" value="RVT_2"/>
</dbReference>
<evidence type="ECO:0000256" key="3">
    <source>
        <dbReference type="SAM" id="Phobius"/>
    </source>
</evidence>
<proteinExistence type="predicted"/>
<dbReference type="GO" id="GO:0003676">
    <property type="term" value="F:nucleic acid binding"/>
    <property type="evidence" value="ECO:0007669"/>
    <property type="project" value="InterPro"/>
</dbReference>
<dbReference type="PANTHER" id="PTHR47481:SF30">
    <property type="entry name" value="CCHC-TYPE DOMAIN-CONTAINING PROTEIN"/>
    <property type="match status" value="1"/>
</dbReference>
<feature type="compositionally biased region" description="Low complexity" evidence="2">
    <location>
        <begin position="182"/>
        <end position="198"/>
    </location>
</feature>
<feature type="domain" description="Retroviral polymerase SH3-like" evidence="7">
    <location>
        <begin position="585"/>
        <end position="646"/>
    </location>
</feature>
<feature type="region of interest" description="Disordered" evidence="2">
    <location>
        <begin position="144"/>
        <end position="215"/>
    </location>
</feature>
<comment type="caution">
    <text evidence="8">The sequence shown here is derived from an EMBL/GenBank/DDBJ whole genome shotgun (WGS) entry which is preliminary data.</text>
</comment>
<feature type="compositionally biased region" description="Pro residues" evidence="2">
    <location>
        <begin position="667"/>
        <end position="685"/>
    </location>
</feature>
<dbReference type="STRING" id="106549.A0A540N2Q1"/>
<dbReference type="InterPro" id="IPR012337">
    <property type="entry name" value="RNaseH-like_sf"/>
</dbReference>
<dbReference type="EMBL" id="VIEB01000125">
    <property type="protein sequence ID" value="TQE05315.1"/>
    <property type="molecule type" value="Genomic_DNA"/>
</dbReference>
<keyword evidence="3" id="KW-1133">Transmembrane helix</keyword>
<sequence length="1359" mass="149940">MILSWITSSLTPKVLATIVNKTDSASAWSSLHECYASTSQNRIIQMRTELMNTSRGDLSIADYLDKVNILADNLALSGAPVSESDLVAIIMSKVGPQFETTVASAQARDTPITYTALESLLLSAEQRHTAFSLPSDVGTSAFAAVRGGRGTSRGRGGAFRGGRGGGYARGSGSSRPYNGDFSYSSSPAASSRGQPASSNGILGPPPASGGFSPAHAFSPSGRIQCQICQRYGHSAIDCYNRLNMSYEGRVPSSRLQAYAAAPQSRGVPPAPPASPAQPWLFDSGANSHITNDVGQLSNPREYYGNDQIRGVHGGSGLHISKIGDSFLHTKLASFRLRNTLYCPHASTNIISLNRFADDNDCFFTIHPRFYRVQDSRTGKILFQGPSNNGLYPSHSSHQPSGVFACVGERVSDALWHSRLGHVSFSILQHLVSANKLPIKGSISSKFCQFCPLGKSHKLPFSLSSSMASSPLELIHCDVWMSPSLSISGYKYYVIFVDDYSRYTWLYPLRLKSDVFSTFVTFNHIVETGLTLLAQSGLSTPFWTESFHTSNYIINRLPTCLLHNLSPFEKLFHKPPQYQFFKVFGCACFPYLRPYNTNKLQFRSKRCVFLGYSLNHLGYRCLDPSTGRVFLSRHVVFDEHSFPYKESIVPAPSSLSSSADPVLTIGPSPSPSPSTPTPFIPPPPSSIPSTLPSPSTQRPLQVYARRPPRPTHTSASPSSPQPAFPITPTPSSAPGPNLPPDAPAASVSSTPEVSNLSHSMVTRSKVGVRKPNPKYAFVTTISDDLVEPTCFSQAHKHTEWRKAMADEFTALQHNGTWTLVPFHHTMNVLPNKWVYKIKRRSDGSIERYKARLVANGFHQQAGLDYGETFSPVVNHATIRLILPIVIHYNWPLRQLDVQNAFLHGSLNEDVYMRQPPGFVDSQRPTHVCKLQRSLYGLKQAPRAWFHCFSQHLENLGFVSSHADSSLFTFFDGSVVLYLLIYVDDILITGNSTDHIARLIQQLGVLFSMKDLGPLHYFLGMEVHRTAAGLHLTQAKYITDLLKRTNMLDCKPISAPAIPGRRLSLSDGEPLSDLTEFRSVVGALQYLLFTRHDIAFAVNQVCQFMHRPTTVHWVAVKRILRYLKATPTHGIVYKPSPLHLMALFTNRVPFTSRPMLMRIMPAILTTVVLLVATVFFLVITLSPGAPRNNAVSLAPAPKLNTASLRTRLRPSLGIAPYFGSFIYRLLLPASGATTSVPFLSPLIPSINNECDMWRWTIIMFGKRSLAMNSLLAMSPLLTSWLIFLPKVSPLPAFHFCSPNFQFAASLSVCGGVINQSPTRTRMFIPIQIQILEQQPSSSLISSLFPILLVIELSVFYYMSTL</sequence>
<feature type="compositionally biased region" description="Low complexity" evidence="2">
    <location>
        <begin position="686"/>
        <end position="695"/>
    </location>
</feature>
<evidence type="ECO:0008006" key="10">
    <source>
        <dbReference type="Google" id="ProtNLM"/>
    </source>
</evidence>
<dbReference type="InterPro" id="IPR057670">
    <property type="entry name" value="SH3_retrovirus"/>
</dbReference>
<gene>
    <name evidence="8" type="ORF">C1H46_009090</name>
</gene>
<name>A0A540N2Q1_MALBA</name>
<keyword evidence="3" id="KW-0472">Membrane</keyword>
<feature type="domain" description="GAG-pre-integrase" evidence="5">
    <location>
        <begin position="389"/>
        <end position="455"/>
    </location>
</feature>
<dbReference type="Proteomes" id="UP000315295">
    <property type="component" value="Unassembled WGS sequence"/>
</dbReference>
<keyword evidence="1" id="KW-0645">Protease</keyword>
<reference evidence="8 9" key="1">
    <citation type="journal article" date="2019" name="G3 (Bethesda)">
        <title>Sequencing of a Wild Apple (Malus baccata) Genome Unravels the Differences Between Cultivated and Wild Apple Species Regarding Disease Resistance and Cold Tolerance.</title>
        <authorList>
            <person name="Chen X."/>
        </authorList>
    </citation>
    <scope>NUCLEOTIDE SEQUENCE [LARGE SCALE GENOMIC DNA]</scope>
    <source>
        <strain evidence="9">cv. Shandingzi</strain>
        <tissue evidence="8">Leaves</tissue>
    </source>
</reference>
<evidence type="ECO:0000259" key="6">
    <source>
        <dbReference type="Pfam" id="PF22936"/>
    </source>
</evidence>
<evidence type="ECO:0000259" key="7">
    <source>
        <dbReference type="Pfam" id="PF25597"/>
    </source>
</evidence>
<dbReference type="GO" id="GO:0004190">
    <property type="term" value="F:aspartic-type endopeptidase activity"/>
    <property type="evidence" value="ECO:0007669"/>
    <property type="project" value="UniProtKB-KW"/>
</dbReference>
<keyword evidence="1" id="KW-0378">Hydrolase</keyword>
<dbReference type="Pfam" id="PF07727">
    <property type="entry name" value="RVT_2"/>
    <property type="match status" value="1"/>
</dbReference>
<keyword evidence="9" id="KW-1185">Reference proteome</keyword>
<dbReference type="InterPro" id="IPR043502">
    <property type="entry name" value="DNA/RNA_pol_sf"/>
</dbReference>
<organism evidence="8 9">
    <name type="scientific">Malus baccata</name>
    <name type="common">Siberian crab apple</name>
    <name type="synonym">Pyrus baccata</name>
    <dbReference type="NCBI Taxonomy" id="106549"/>
    <lineage>
        <taxon>Eukaryota</taxon>
        <taxon>Viridiplantae</taxon>
        <taxon>Streptophyta</taxon>
        <taxon>Embryophyta</taxon>
        <taxon>Tracheophyta</taxon>
        <taxon>Spermatophyta</taxon>
        <taxon>Magnoliopsida</taxon>
        <taxon>eudicotyledons</taxon>
        <taxon>Gunneridae</taxon>
        <taxon>Pentapetalae</taxon>
        <taxon>rosids</taxon>
        <taxon>fabids</taxon>
        <taxon>Rosales</taxon>
        <taxon>Rosaceae</taxon>
        <taxon>Amygdaloideae</taxon>
        <taxon>Maleae</taxon>
        <taxon>Malus</taxon>
    </lineage>
</organism>